<name>A0A1H2UA33_9FLAO</name>
<proteinExistence type="predicted"/>
<organism evidence="1 2">
    <name type="scientific">Flagellimonas zhangzhouensis</name>
    <dbReference type="NCBI Taxonomy" id="1073328"/>
    <lineage>
        <taxon>Bacteria</taxon>
        <taxon>Pseudomonadati</taxon>
        <taxon>Bacteroidota</taxon>
        <taxon>Flavobacteriia</taxon>
        <taxon>Flavobacteriales</taxon>
        <taxon>Flavobacteriaceae</taxon>
        <taxon>Flagellimonas</taxon>
    </lineage>
</organism>
<accession>A0A1H2UA33</accession>
<evidence type="ECO:0000313" key="1">
    <source>
        <dbReference type="EMBL" id="SDW53016.1"/>
    </source>
</evidence>
<dbReference type="RefSeq" id="WP_090292821.1">
    <property type="nucleotide sequence ID" value="NZ_FNKI01000001.1"/>
</dbReference>
<dbReference type="STRING" id="1073328.SAMN05216294_0783"/>
<keyword evidence="2" id="KW-1185">Reference proteome</keyword>
<sequence>MNTLIIKNHNNSLKTLDNDSGKHSGFIEANTQKVSINHLGNDCIVPVFSKDNETTISHHEFIHSVDNLAKELFHGEVLNMPDIRVSHVIKGRVPTAIGKPVKELKEHEKTIYYERCAFVIEVPSIQRRVGDNLLSLTIGGVRAYNQENLYSKKTMEKFKLFIGFKNLVCTNLCISTDGFSNEIRSCSTIELMNKAKELFNGYDMEMHLNHLQLLQNYILDEHQFSHFVGRLRMFQFLGNEEKRGIFPSKLNDGQITKVVRDYYECPNFGKESNGSINLWNLYNLFTEANKSSYIDSSLERNVNAFDLMQNIALSLEIGEKNWYTHN</sequence>
<gene>
    <name evidence="1" type="ORF">SAMN04487892_1510</name>
</gene>
<dbReference type="EMBL" id="FNMY01000002">
    <property type="protein sequence ID" value="SDW53016.1"/>
    <property type="molecule type" value="Genomic_DNA"/>
</dbReference>
<evidence type="ECO:0000313" key="2">
    <source>
        <dbReference type="Proteomes" id="UP000199592"/>
    </source>
</evidence>
<dbReference type="AlphaFoldDB" id="A0A1H2UA33"/>
<dbReference type="Pfam" id="PF12987">
    <property type="entry name" value="DUF3871"/>
    <property type="match status" value="1"/>
</dbReference>
<reference evidence="2" key="1">
    <citation type="submission" date="2016-10" db="EMBL/GenBank/DDBJ databases">
        <authorList>
            <person name="Varghese N."/>
            <person name="Submissions S."/>
        </authorList>
    </citation>
    <scope>NUCLEOTIDE SEQUENCE [LARGE SCALE GENOMIC DNA]</scope>
    <source>
        <strain evidence="2">DSM 25030</strain>
    </source>
</reference>
<dbReference type="InterPro" id="IPR024353">
    <property type="entry name" value="DUF3871"/>
</dbReference>
<dbReference type="OrthoDB" id="995338at2"/>
<evidence type="ECO:0008006" key="3">
    <source>
        <dbReference type="Google" id="ProtNLM"/>
    </source>
</evidence>
<dbReference type="Proteomes" id="UP000199592">
    <property type="component" value="Unassembled WGS sequence"/>
</dbReference>
<protein>
    <recommendedName>
        <fullName evidence="3">DUF3871 family protein</fullName>
    </recommendedName>
</protein>